<sequence length="138" mass="15172">MTVRKENRSNIVLIEPVEGSEEVLSHELIGVIRLNSNLHIGAFERRYSAYGDACKAMEALVEQGIFHAGTIRTYYIDGTVRLLGAWLYGADQNNGIGKQVASDMIRHIVADKVVGVFDTENLLGSEIAKEIMAGIIPK</sequence>
<gene>
    <name evidence="1" type="ORF">COK86_19340</name>
</gene>
<accession>A0A2B3U0V5</accession>
<name>A0A2B3U0V5_BACCE</name>
<evidence type="ECO:0000313" key="2">
    <source>
        <dbReference type="Proteomes" id="UP000224076"/>
    </source>
</evidence>
<dbReference type="AlphaFoldDB" id="A0A2B3U0V5"/>
<dbReference type="Proteomes" id="UP000224076">
    <property type="component" value="Unassembled WGS sequence"/>
</dbReference>
<dbReference type="RefSeq" id="WP_098666054.1">
    <property type="nucleotide sequence ID" value="NZ_NVDG01000031.1"/>
</dbReference>
<organism evidence="1 2">
    <name type="scientific">Bacillus cereus</name>
    <dbReference type="NCBI Taxonomy" id="1396"/>
    <lineage>
        <taxon>Bacteria</taxon>
        <taxon>Bacillati</taxon>
        <taxon>Bacillota</taxon>
        <taxon>Bacilli</taxon>
        <taxon>Bacillales</taxon>
        <taxon>Bacillaceae</taxon>
        <taxon>Bacillus</taxon>
        <taxon>Bacillus cereus group</taxon>
    </lineage>
</organism>
<dbReference type="EMBL" id="NVDG01000031">
    <property type="protein sequence ID" value="PFU40460.1"/>
    <property type="molecule type" value="Genomic_DNA"/>
</dbReference>
<proteinExistence type="predicted"/>
<comment type="caution">
    <text evidence="1">The sequence shown here is derived from an EMBL/GenBank/DDBJ whole genome shotgun (WGS) entry which is preliminary data.</text>
</comment>
<evidence type="ECO:0000313" key="1">
    <source>
        <dbReference type="EMBL" id="PFU40460.1"/>
    </source>
</evidence>
<protein>
    <submittedName>
        <fullName evidence="1">Uncharacterized protein</fullName>
    </submittedName>
</protein>
<reference evidence="1 2" key="1">
    <citation type="submission" date="2017-09" db="EMBL/GenBank/DDBJ databases">
        <title>Large-scale bioinformatics analysis of Bacillus genomes uncovers conserved roles of natural products in bacterial physiology.</title>
        <authorList>
            <consortium name="Agbiome Team Llc"/>
            <person name="Bleich R.M."/>
            <person name="Grubbs K.J."/>
            <person name="Santa Maria K.C."/>
            <person name="Allen S.E."/>
            <person name="Farag S."/>
            <person name="Shank E.A."/>
            <person name="Bowers A."/>
        </authorList>
    </citation>
    <scope>NUCLEOTIDE SEQUENCE [LARGE SCALE GENOMIC DNA]</scope>
    <source>
        <strain evidence="1 2">AFS061806</strain>
    </source>
</reference>